<dbReference type="EMBL" id="ONZF01000012">
    <property type="protein sequence ID" value="SPJ25878.1"/>
    <property type="molecule type" value="Genomic_DNA"/>
</dbReference>
<sequence>MKISNANHKSVVSSLGKTETVSKKIIDTNSMMNVFDDDIRKATEGDCGVSINFDATPLSPKLLANATKRKFFANIVHEAEAAVRES</sequence>
<evidence type="ECO:0000313" key="1">
    <source>
        <dbReference type="EMBL" id="SPJ25878.1"/>
    </source>
</evidence>
<proteinExistence type="predicted"/>
<accession>A0A2R8C0D4</accession>
<dbReference type="AlphaFoldDB" id="A0A2R8C0D4"/>
<keyword evidence="2" id="KW-1185">Reference proteome</keyword>
<evidence type="ECO:0000313" key="2">
    <source>
        <dbReference type="Proteomes" id="UP000244912"/>
    </source>
</evidence>
<organism evidence="1 2">
    <name type="scientific">Palleronia abyssalis</name>
    <dbReference type="NCBI Taxonomy" id="1501240"/>
    <lineage>
        <taxon>Bacteria</taxon>
        <taxon>Pseudomonadati</taxon>
        <taxon>Pseudomonadota</taxon>
        <taxon>Alphaproteobacteria</taxon>
        <taxon>Rhodobacterales</taxon>
        <taxon>Roseobacteraceae</taxon>
        <taxon>Palleronia</taxon>
    </lineage>
</organism>
<dbReference type="Proteomes" id="UP000244912">
    <property type="component" value="Unassembled WGS sequence"/>
</dbReference>
<reference evidence="1 2" key="1">
    <citation type="submission" date="2018-03" db="EMBL/GenBank/DDBJ databases">
        <authorList>
            <person name="Keele B.F."/>
        </authorList>
    </citation>
    <scope>NUCLEOTIDE SEQUENCE [LARGE SCALE GENOMIC DNA]</scope>
    <source>
        <strain evidence="1 2">CECT 8504</strain>
    </source>
</reference>
<protein>
    <submittedName>
        <fullName evidence="1">Uncharacterized protein</fullName>
    </submittedName>
</protein>
<gene>
    <name evidence="1" type="ORF">PAA8504_03730</name>
</gene>
<name>A0A2R8C0D4_9RHOB</name>